<keyword evidence="1" id="KW-0472">Membrane</keyword>
<dbReference type="Proteomes" id="UP000217199">
    <property type="component" value="Unassembled WGS sequence"/>
</dbReference>
<keyword evidence="3" id="KW-1185">Reference proteome</keyword>
<evidence type="ECO:0000313" key="2">
    <source>
        <dbReference type="EMBL" id="PAV18059.1"/>
    </source>
</evidence>
<protein>
    <submittedName>
        <fullName evidence="2">Uncharacterized protein</fullName>
    </submittedName>
</protein>
<evidence type="ECO:0000256" key="1">
    <source>
        <dbReference type="SAM" id="Phobius"/>
    </source>
</evidence>
<gene>
    <name evidence="2" type="ORF">PNOK_0654500</name>
</gene>
<accession>A0A286UEW7</accession>
<feature type="transmembrane region" description="Helical" evidence="1">
    <location>
        <begin position="15"/>
        <end position="33"/>
    </location>
</feature>
<keyword evidence="1" id="KW-1133">Transmembrane helix</keyword>
<comment type="caution">
    <text evidence="2">The sequence shown here is derived from an EMBL/GenBank/DDBJ whole genome shotgun (WGS) entry which is preliminary data.</text>
</comment>
<dbReference type="AlphaFoldDB" id="A0A286UEW7"/>
<organism evidence="2 3">
    <name type="scientific">Pyrrhoderma noxium</name>
    <dbReference type="NCBI Taxonomy" id="2282107"/>
    <lineage>
        <taxon>Eukaryota</taxon>
        <taxon>Fungi</taxon>
        <taxon>Dikarya</taxon>
        <taxon>Basidiomycota</taxon>
        <taxon>Agaricomycotina</taxon>
        <taxon>Agaricomycetes</taxon>
        <taxon>Hymenochaetales</taxon>
        <taxon>Hymenochaetaceae</taxon>
        <taxon>Pyrrhoderma</taxon>
    </lineage>
</organism>
<keyword evidence="1" id="KW-0812">Transmembrane</keyword>
<dbReference type="InParanoid" id="A0A286UEW7"/>
<name>A0A286UEW7_9AGAM</name>
<dbReference type="EMBL" id="NBII01000006">
    <property type="protein sequence ID" value="PAV18059.1"/>
    <property type="molecule type" value="Genomic_DNA"/>
</dbReference>
<evidence type="ECO:0000313" key="3">
    <source>
        <dbReference type="Proteomes" id="UP000217199"/>
    </source>
</evidence>
<reference evidence="2 3" key="1">
    <citation type="journal article" date="2017" name="Mol. Ecol.">
        <title>Comparative and population genomic landscape of Phellinus noxius: A hypervariable fungus causing root rot in trees.</title>
        <authorList>
            <person name="Chung C.L."/>
            <person name="Lee T.J."/>
            <person name="Akiba M."/>
            <person name="Lee H.H."/>
            <person name="Kuo T.H."/>
            <person name="Liu D."/>
            <person name="Ke H.M."/>
            <person name="Yokoi T."/>
            <person name="Roa M.B."/>
            <person name="Lu M.J."/>
            <person name="Chang Y.Y."/>
            <person name="Ann P.J."/>
            <person name="Tsai J.N."/>
            <person name="Chen C.Y."/>
            <person name="Tzean S.S."/>
            <person name="Ota Y."/>
            <person name="Hattori T."/>
            <person name="Sahashi N."/>
            <person name="Liou R.F."/>
            <person name="Kikuchi T."/>
            <person name="Tsai I.J."/>
        </authorList>
    </citation>
    <scope>NUCLEOTIDE SEQUENCE [LARGE SCALE GENOMIC DNA]</scope>
    <source>
        <strain evidence="2 3">FFPRI411160</strain>
    </source>
</reference>
<proteinExistence type="predicted"/>
<sequence>MSTPGITSSTSNDLLTLRYILVLALVDIAMFFFPKLRVLAVALVGIDSVLHSIIKPNKNRVCLRHSRKTSRFDNALPSSRLFVVMKNGWNEEVV</sequence>